<dbReference type="EMBL" id="WOCE01000013">
    <property type="protein sequence ID" value="KAE9602042.1"/>
    <property type="molecule type" value="Genomic_DNA"/>
</dbReference>
<dbReference type="InterPro" id="IPR036430">
    <property type="entry name" value="RNase_T2-like_sf"/>
</dbReference>
<name>A0A6A4PKN6_LUPAL</name>
<dbReference type="GO" id="GO:0006401">
    <property type="term" value="P:RNA catabolic process"/>
    <property type="evidence" value="ECO:0007669"/>
    <property type="project" value="UniProtKB-ARBA"/>
</dbReference>
<evidence type="ECO:0000256" key="5">
    <source>
        <dbReference type="SAM" id="SignalP"/>
    </source>
</evidence>
<organism evidence="6 7">
    <name type="scientific">Lupinus albus</name>
    <name type="common">White lupine</name>
    <name type="synonym">Lupinus termis</name>
    <dbReference type="NCBI Taxonomy" id="3870"/>
    <lineage>
        <taxon>Eukaryota</taxon>
        <taxon>Viridiplantae</taxon>
        <taxon>Streptophyta</taxon>
        <taxon>Embryophyta</taxon>
        <taxon>Tracheophyta</taxon>
        <taxon>Spermatophyta</taxon>
        <taxon>Magnoliopsida</taxon>
        <taxon>eudicotyledons</taxon>
        <taxon>Gunneridae</taxon>
        <taxon>Pentapetalae</taxon>
        <taxon>rosids</taxon>
        <taxon>fabids</taxon>
        <taxon>Fabales</taxon>
        <taxon>Fabaceae</taxon>
        <taxon>Papilionoideae</taxon>
        <taxon>50 kb inversion clade</taxon>
        <taxon>genistoids sensu lato</taxon>
        <taxon>core genistoids</taxon>
        <taxon>Genisteae</taxon>
        <taxon>Lupinus</taxon>
    </lineage>
</organism>
<evidence type="ECO:0000256" key="4">
    <source>
        <dbReference type="RuleBase" id="RU004328"/>
    </source>
</evidence>
<dbReference type="OrthoDB" id="1898737at2759"/>
<keyword evidence="3" id="KW-0456">Lyase</keyword>
<dbReference type="InterPro" id="IPR018188">
    <property type="entry name" value="RNase_T2_His_AS_1"/>
</dbReference>
<feature type="signal peptide" evidence="5">
    <location>
        <begin position="1"/>
        <end position="20"/>
    </location>
</feature>
<dbReference type="Gene3D" id="3.90.730.10">
    <property type="entry name" value="Ribonuclease T2-like"/>
    <property type="match status" value="1"/>
</dbReference>
<keyword evidence="2" id="KW-0540">Nuclease</keyword>
<keyword evidence="2" id="KW-0378">Hydrolase</keyword>
<dbReference type="SUPFAM" id="SSF55895">
    <property type="entry name" value="Ribonuclease Rh-like"/>
    <property type="match status" value="1"/>
</dbReference>
<reference evidence="7" key="1">
    <citation type="journal article" date="2020" name="Nat. Commun.">
        <title>Genome sequence of the cluster root forming white lupin.</title>
        <authorList>
            <person name="Hufnagel B."/>
            <person name="Marques A."/>
            <person name="Soriano A."/>
            <person name="Marques L."/>
            <person name="Divol F."/>
            <person name="Doumas P."/>
            <person name="Sallet E."/>
            <person name="Mancinotti D."/>
            <person name="Carrere S."/>
            <person name="Marande W."/>
            <person name="Arribat S."/>
            <person name="Keller J."/>
            <person name="Huneau C."/>
            <person name="Blein T."/>
            <person name="Aime D."/>
            <person name="Laguerre M."/>
            <person name="Taylor J."/>
            <person name="Schubert V."/>
            <person name="Nelson M."/>
            <person name="Geu-Flores F."/>
            <person name="Crespi M."/>
            <person name="Gallardo-Guerrero K."/>
            <person name="Delaux P.-M."/>
            <person name="Salse J."/>
            <person name="Berges H."/>
            <person name="Guyot R."/>
            <person name="Gouzy J."/>
            <person name="Peret B."/>
        </authorList>
    </citation>
    <scope>NUCLEOTIDE SEQUENCE [LARGE SCALE GENOMIC DNA]</scope>
    <source>
        <strain evidence="7">cv. Amiga</strain>
    </source>
</reference>
<dbReference type="PANTHER" id="PTHR11240:SF22">
    <property type="entry name" value="RIBONUCLEASE T2"/>
    <property type="match status" value="1"/>
</dbReference>
<feature type="chain" id="PRO_5025397048" evidence="5">
    <location>
        <begin position="21"/>
        <end position="257"/>
    </location>
</feature>
<accession>A0A6A4PKN6</accession>
<comment type="similarity">
    <text evidence="1 4">Belongs to the RNase T2 family.</text>
</comment>
<dbReference type="GO" id="GO:0003723">
    <property type="term" value="F:RNA binding"/>
    <property type="evidence" value="ECO:0007669"/>
    <property type="project" value="InterPro"/>
</dbReference>
<protein>
    <submittedName>
        <fullName evidence="6">Putative ribonuclease T(2)</fullName>
    </submittedName>
</protein>
<dbReference type="Pfam" id="PF00445">
    <property type="entry name" value="Ribonuclease_T2"/>
    <property type="match status" value="1"/>
</dbReference>
<keyword evidence="5" id="KW-0732">Signal</keyword>
<proteinExistence type="inferred from homology"/>
<evidence type="ECO:0000313" key="7">
    <source>
        <dbReference type="Proteomes" id="UP000447434"/>
    </source>
</evidence>
<gene>
    <name evidence="6" type="ORF">Lalb_Chr13g0304171</name>
</gene>
<evidence type="ECO:0000256" key="2">
    <source>
        <dbReference type="ARBA" id="ARBA00022722"/>
    </source>
</evidence>
<evidence type="ECO:0000256" key="1">
    <source>
        <dbReference type="ARBA" id="ARBA00007469"/>
    </source>
</evidence>
<dbReference type="GO" id="GO:0033897">
    <property type="term" value="F:ribonuclease T2 activity"/>
    <property type="evidence" value="ECO:0007669"/>
    <property type="project" value="InterPro"/>
</dbReference>
<dbReference type="Proteomes" id="UP000447434">
    <property type="component" value="Chromosome 13"/>
</dbReference>
<comment type="caution">
    <text evidence="6">The sequence shown here is derived from an EMBL/GenBank/DDBJ whole genome shotgun (WGS) entry which is preliminary data.</text>
</comment>
<dbReference type="InterPro" id="IPR001568">
    <property type="entry name" value="RNase_T2-like"/>
</dbReference>
<evidence type="ECO:0000256" key="3">
    <source>
        <dbReference type="ARBA" id="ARBA00023239"/>
    </source>
</evidence>
<dbReference type="PROSITE" id="PS00530">
    <property type="entry name" value="RNASE_T2_1"/>
    <property type="match status" value="1"/>
</dbReference>
<dbReference type="AlphaFoldDB" id="A0A6A4PKN6"/>
<sequence length="257" mass="29318">MFTHIFIFLMIFSLSPLSLGYDFLALSLSWPKGYCATLPCTSSPPPNIFTLHGLWPSNINQTDPQSCPHTIQFPDNSVIEKTWNHDLLTNMKKITFSPKTQFSLWKHEWTFHGTCMESKSVTHSQLDAADPQAYYFDSIYAYFKNANDLVSKLAGEANVKPGQEYDAITLLNAVNKVIGSDVSIKCRVSSHDNKQHLVEVILYLDKNLQHTNVFDAVAKFRSRCDMKKKIIYAGSHLRASKELYLMSYHLDDYIYSA</sequence>
<dbReference type="PANTHER" id="PTHR11240">
    <property type="entry name" value="RIBONUCLEASE T2"/>
    <property type="match status" value="1"/>
</dbReference>
<evidence type="ECO:0000313" key="6">
    <source>
        <dbReference type="EMBL" id="KAE9602042.1"/>
    </source>
</evidence>
<keyword evidence="7" id="KW-1185">Reference proteome</keyword>